<keyword evidence="1" id="KW-0812">Transmembrane</keyword>
<keyword evidence="1" id="KW-1133">Transmembrane helix</keyword>
<feature type="transmembrane region" description="Helical" evidence="1">
    <location>
        <begin position="254"/>
        <end position="271"/>
    </location>
</feature>
<evidence type="ECO:0000256" key="1">
    <source>
        <dbReference type="SAM" id="Phobius"/>
    </source>
</evidence>
<accession>A0AAV6K261</accession>
<organism evidence="2 3">
    <name type="scientific">Rhododendron griersonianum</name>
    <dbReference type="NCBI Taxonomy" id="479676"/>
    <lineage>
        <taxon>Eukaryota</taxon>
        <taxon>Viridiplantae</taxon>
        <taxon>Streptophyta</taxon>
        <taxon>Embryophyta</taxon>
        <taxon>Tracheophyta</taxon>
        <taxon>Spermatophyta</taxon>
        <taxon>Magnoliopsida</taxon>
        <taxon>eudicotyledons</taxon>
        <taxon>Gunneridae</taxon>
        <taxon>Pentapetalae</taxon>
        <taxon>asterids</taxon>
        <taxon>Ericales</taxon>
        <taxon>Ericaceae</taxon>
        <taxon>Ericoideae</taxon>
        <taxon>Rhodoreae</taxon>
        <taxon>Rhododendron</taxon>
    </lineage>
</organism>
<dbReference type="AlphaFoldDB" id="A0AAV6K261"/>
<sequence>MVPEVSLRQMDELSPHHPSGTVSFCQKFTPVRWSSFSRFLETGEALDDYAKFRSSLMGTYASLTMSIASDNKALMGWHCGDELERLKSYNVAANVRSSMKHDDNLDELLDEFQLFNVATDPVGKNVFCDSDFDEVFQRLKSEKQWTDISDGTLRHALAQHFSLLRKLNDDLGMIGLASASKMPKGDKLLEAIENEYSQEVSDSIKDFKEECHFTSPKLSPLIDRALVHRSQALEKFLELKGRWGRSIGGLRSKLWPVAVVFAGIPAAYIGGTGMRKG</sequence>
<dbReference type="EMBL" id="JACTNZ010000006">
    <property type="protein sequence ID" value="KAG5546518.1"/>
    <property type="molecule type" value="Genomic_DNA"/>
</dbReference>
<dbReference type="Proteomes" id="UP000823749">
    <property type="component" value="Chromosome 6"/>
</dbReference>
<keyword evidence="1" id="KW-0472">Membrane</keyword>
<evidence type="ECO:0000313" key="3">
    <source>
        <dbReference type="Proteomes" id="UP000823749"/>
    </source>
</evidence>
<proteinExistence type="predicted"/>
<evidence type="ECO:0000313" key="2">
    <source>
        <dbReference type="EMBL" id="KAG5546518.1"/>
    </source>
</evidence>
<reference evidence="2 3" key="1">
    <citation type="submission" date="2020-08" db="EMBL/GenBank/DDBJ databases">
        <title>Plant Genome Project.</title>
        <authorList>
            <person name="Zhang R.-G."/>
        </authorList>
    </citation>
    <scope>NUCLEOTIDE SEQUENCE [LARGE SCALE GENOMIC DNA]</scope>
    <source>
        <strain evidence="2">WSP0</strain>
        <tissue evidence="2">Leaf</tissue>
    </source>
</reference>
<comment type="caution">
    <text evidence="2">The sequence shown here is derived from an EMBL/GenBank/DDBJ whole genome shotgun (WGS) entry which is preliminary data.</text>
</comment>
<keyword evidence="3" id="KW-1185">Reference proteome</keyword>
<gene>
    <name evidence="2" type="ORF">RHGRI_018635</name>
</gene>
<protein>
    <submittedName>
        <fullName evidence="2">Uncharacterized protein</fullName>
    </submittedName>
</protein>
<name>A0AAV6K261_9ERIC</name>